<evidence type="ECO:0000313" key="9">
    <source>
        <dbReference type="Proteomes" id="UP000053815"/>
    </source>
</evidence>
<feature type="compositionally biased region" description="Polar residues" evidence="6">
    <location>
        <begin position="157"/>
        <end position="169"/>
    </location>
</feature>
<feature type="domain" description="C2H2-type" evidence="7">
    <location>
        <begin position="301"/>
        <end position="329"/>
    </location>
</feature>
<feature type="domain" description="C2H2-type" evidence="7">
    <location>
        <begin position="394"/>
        <end position="422"/>
    </location>
</feature>
<name>A0A0C9M6N3_9FUNG</name>
<protein>
    <recommendedName>
        <fullName evidence="7">C2H2-type domain-containing protein</fullName>
    </recommendedName>
</protein>
<evidence type="ECO:0000313" key="8">
    <source>
        <dbReference type="EMBL" id="GAN05541.1"/>
    </source>
</evidence>
<evidence type="ECO:0000256" key="2">
    <source>
        <dbReference type="ARBA" id="ARBA00022737"/>
    </source>
</evidence>
<sequence length="568" mass="65811">MQSIKKTEETKLFRKQESPKIDSFSDTEKGAAEALPSNTKARIIKAEDLLSNEENVKTELATSGPSNNGTKGQDEGDLMTAKALLQDEEVAPLLEDKQAVQSQTEQDATNTLDQPKSIDTQQQSMQIDIQELPVSADTQERSKHVDTQEQQDPADAQQLSMPTDTQQQPVPIETEEADQSAPVENLEEEIFKKEVAENKPPGEQLIARDYYYRCRSCNQELENLRSLLEHRMVKHNIHPRPHLFRHMDLEPIVNDPDHYCRSCDMYFISRMRYRDHLENAHHMILKPLRTPTYVIDEDPNFYCEPCDKYLRNKYMHRYHLQKQHNVELPPLKRKANPDITPDLDHPDFYCASCEYKFKKKGAFKTHCEKIHKMQVPKKSRIVKEGTPDLDDPDNRCNVCEHTFTSKQKYKRHCRNVHKMDDPALRLPLLKRVSAPKFFCKTCNVPLYKDSFYLRHLSLTHTVEIISLHHDQDDTESKADIIELIRTRKTETGQSDSPQNQSRPQIVTIAETEAIPPKNATIVIEKFTEPIESNATSNQTHVESVNTRKKSMRLRSRTIKRVRFADLPH</sequence>
<dbReference type="GO" id="GO:0008270">
    <property type="term" value="F:zinc ion binding"/>
    <property type="evidence" value="ECO:0007669"/>
    <property type="project" value="UniProtKB-KW"/>
</dbReference>
<accession>A0A0C9M6N3</accession>
<keyword evidence="4" id="KW-0862">Zinc</keyword>
<evidence type="ECO:0000256" key="6">
    <source>
        <dbReference type="SAM" id="MobiDB-lite"/>
    </source>
</evidence>
<keyword evidence="9" id="KW-1185">Reference proteome</keyword>
<dbReference type="PANTHER" id="PTHR24409">
    <property type="entry name" value="ZINC FINGER PROTEIN 142"/>
    <property type="match status" value="1"/>
</dbReference>
<feature type="compositionally biased region" description="Polar residues" evidence="6">
    <location>
        <begin position="99"/>
        <end position="123"/>
    </location>
</feature>
<dbReference type="PROSITE" id="PS00028">
    <property type="entry name" value="ZINC_FINGER_C2H2_1"/>
    <property type="match status" value="6"/>
</dbReference>
<feature type="compositionally biased region" description="Polar residues" evidence="6">
    <location>
        <begin position="533"/>
        <end position="544"/>
    </location>
</feature>
<feature type="domain" description="C2H2-type" evidence="7">
    <location>
        <begin position="348"/>
        <end position="376"/>
    </location>
</feature>
<feature type="compositionally biased region" description="Basic and acidic residues" evidence="6">
    <location>
        <begin position="138"/>
        <end position="147"/>
    </location>
</feature>
<evidence type="ECO:0000256" key="3">
    <source>
        <dbReference type="ARBA" id="ARBA00022771"/>
    </source>
</evidence>
<dbReference type="AlphaFoldDB" id="A0A0C9M6N3"/>
<reference evidence="8" key="1">
    <citation type="submission" date="2014-09" db="EMBL/GenBank/DDBJ databases">
        <title>Draft genome sequence of an oleaginous Mucoromycotina fungus Mucor ambiguus NBRC6742.</title>
        <authorList>
            <person name="Takeda I."/>
            <person name="Yamane N."/>
            <person name="Morita T."/>
            <person name="Tamano K."/>
            <person name="Machida M."/>
            <person name="Baker S."/>
            <person name="Koike H."/>
        </authorList>
    </citation>
    <scope>NUCLEOTIDE SEQUENCE</scope>
    <source>
        <strain evidence="8">NBRC 6742</strain>
    </source>
</reference>
<dbReference type="GO" id="GO:0005634">
    <property type="term" value="C:nucleus"/>
    <property type="evidence" value="ECO:0007669"/>
    <property type="project" value="TreeGrafter"/>
</dbReference>
<dbReference type="SMART" id="SM00355">
    <property type="entry name" value="ZnF_C2H2"/>
    <property type="match status" value="6"/>
</dbReference>
<dbReference type="InterPro" id="IPR013087">
    <property type="entry name" value="Znf_C2H2_type"/>
</dbReference>
<dbReference type="STRING" id="91626.A0A0C9M6N3"/>
<proteinExistence type="predicted"/>
<keyword evidence="2" id="KW-0677">Repeat</keyword>
<dbReference type="GO" id="GO:0000981">
    <property type="term" value="F:DNA-binding transcription factor activity, RNA polymerase II-specific"/>
    <property type="evidence" value="ECO:0007669"/>
    <property type="project" value="TreeGrafter"/>
</dbReference>
<organism evidence="8">
    <name type="scientific">Mucor ambiguus</name>
    <dbReference type="NCBI Taxonomy" id="91626"/>
    <lineage>
        <taxon>Eukaryota</taxon>
        <taxon>Fungi</taxon>
        <taxon>Fungi incertae sedis</taxon>
        <taxon>Mucoromycota</taxon>
        <taxon>Mucoromycotina</taxon>
        <taxon>Mucoromycetes</taxon>
        <taxon>Mucorales</taxon>
        <taxon>Mucorineae</taxon>
        <taxon>Mucoraceae</taxon>
        <taxon>Mucor</taxon>
    </lineage>
</organism>
<dbReference type="Gene3D" id="3.30.160.60">
    <property type="entry name" value="Classic Zinc Finger"/>
    <property type="match status" value="2"/>
</dbReference>
<feature type="region of interest" description="Disordered" evidence="6">
    <location>
        <begin position="1"/>
        <end position="123"/>
    </location>
</feature>
<dbReference type="Proteomes" id="UP000053815">
    <property type="component" value="Unassembled WGS sequence"/>
</dbReference>
<keyword evidence="1" id="KW-0479">Metal-binding</keyword>
<evidence type="ECO:0000256" key="5">
    <source>
        <dbReference type="PROSITE-ProRule" id="PRU00042"/>
    </source>
</evidence>
<gene>
    <name evidence="8" type="ORF">MAM1_0094c05012</name>
</gene>
<evidence type="ECO:0000259" key="7">
    <source>
        <dbReference type="PROSITE" id="PS50157"/>
    </source>
</evidence>
<dbReference type="OrthoDB" id="2248691at2759"/>
<feature type="compositionally biased region" description="Basic and acidic residues" evidence="6">
    <location>
        <begin position="1"/>
        <end position="20"/>
    </location>
</feature>
<dbReference type="PROSITE" id="PS50157">
    <property type="entry name" value="ZINC_FINGER_C2H2_2"/>
    <property type="match status" value="3"/>
</dbReference>
<evidence type="ECO:0000256" key="4">
    <source>
        <dbReference type="ARBA" id="ARBA00022833"/>
    </source>
</evidence>
<feature type="region of interest" description="Disordered" evidence="6">
    <location>
        <begin position="533"/>
        <end position="552"/>
    </location>
</feature>
<dbReference type="GO" id="GO:0000977">
    <property type="term" value="F:RNA polymerase II transcription regulatory region sequence-specific DNA binding"/>
    <property type="evidence" value="ECO:0007669"/>
    <property type="project" value="TreeGrafter"/>
</dbReference>
<dbReference type="PANTHER" id="PTHR24409:SF295">
    <property type="entry name" value="AZ2-RELATED"/>
    <property type="match status" value="1"/>
</dbReference>
<feature type="compositionally biased region" description="Polar residues" evidence="6">
    <location>
        <begin position="60"/>
        <end position="71"/>
    </location>
</feature>
<feature type="region of interest" description="Disordered" evidence="6">
    <location>
        <begin position="135"/>
        <end position="183"/>
    </location>
</feature>
<keyword evidence="3 5" id="KW-0863">Zinc-finger</keyword>
<dbReference type="EMBL" id="DF836383">
    <property type="protein sequence ID" value="GAN05541.1"/>
    <property type="molecule type" value="Genomic_DNA"/>
</dbReference>
<evidence type="ECO:0000256" key="1">
    <source>
        <dbReference type="ARBA" id="ARBA00022723"/>
    </source>
</evidence>